<keyword evidence="2" id="KW-1185">Reference proteome</keyword>
<proteinExistence type="predicted"/>
<sequence>IEYNIYSHDDSINEVILSALKELDDTYFTDYSDSKDEKSNTVLNNKLILDVNFSDIPLNKLNEFNFVDVPDNYIEDKIYDDLKLKIKKFFS</sequence>
<evidence type="ECO:0000313" key="1">
    <source>
        <dbReference type="EMBL" id="CAG8763562.1"/>
    </source>
</evidence>
<accession>A0A9N9NWM1</accession>
<evidence type="ECO:0000313" key="2">
    <source>
        <dbReference type="Proteomes" id="UP000789759"/>
    </source>
</evidence>
<dbReference type="OrthoDB" id="2430720at2759"/>
<dbReference type="EMBL" id="CAJVQA010020408">
    <property type="protein sequence ID" value="CAG8763562.1"/>
    <property type="molecule type" value="Genomic_DNA"/>
</dbReference>
<reference evidence="1" key="1">
    <citation type="submission" date="2021-06" db="EMBL/GenBank/DDBJ databases">
        <authorList>
            <person name="Kallberg Y."/>
            <person name="Tangrot J."/>
            <person name="Rosling A."/>
        </authorList>
    </citation>
    <scope>NUCLEOTIDE SEQUENCE</scope>
    <source>
        <strain evidence="1">FL966</strain>
    </source>
</reference>
<name>A0A9N9NWM1_9GLOM</name>
<comment type="caution">
    <text evidence="1">The sequence shown here is derived from an EMBL/GenBank/DDBJ whole genome shotgun (WGS) entry which is preliminary data.</text>
</comment>
<gene>
    <name evidence="1" type="ORF">CPELLU_LOCUS15465</name>
</gene>
<dbReference type="AlphaFoldDB" id="A0A9N9NWM1"/>
<feature type="non-terminal residue" evidence="1">
    <location>
        <position position="1"/>
    </location>
</feature>
<protein>
    <submittedName>
        <fullName evidence="1">2643_t:CDS:1</fullName>
    </submittedName>
</protein>
<organism evidence="1 2">
    <name type="scientific">Cetraspora pellucida</name>
    <dbReference type="NCBI Taxonomy" id="1433469"/>
    <lineage>
        <taxon>Eukaryota</taxon>
        <taxon>Fungi</taxon>
        <taxon>Fungi incertae sedis</taxon>
        <taxon>Mucoromycota</taxon>
        <taxon>Glomeromycotina</taxon>
        <taxon>Glomeromycetes</taxon>
        <taxon>Diversisporales</taxon>
        <taxon>Gigasporaceae</taxon>
        <taxon>Cetraspora</taxon>
    </lineage>
</organism>
<dbReference type="Proteomes" id="UP000789759">
    <property type="component" value="Unassembled WGS sequence"/>
</dbReference>